<dbReference type="SUPFAM" id="SSF48256">
    <property type="entry name" value="Citrate synthase"/>
    <property type="match status" value="2"/>
</dbReference>
<dbReference type="PANTHER" id="PTHR11739">
    <property type="entry name" value="CITRATE SYNTHASE"/>
    <property type="match status" value="1"/>
</dbReference>
<reference evidence="11" key="1">
    <citation type="submission" date="2025-08" db="UniProtKB">
        <authorList>
            <consortium name="Ensembl"/>
        </authorList>
    </citation>
    <scope>IDENTIFICATION</scope>
</reference>
<keyword evidence="12" id="KW-1185">Reference proteome</keyword>
<comment type="subunit">
    <text evidence="4">Homodimer.</text>
</comment>
<evidence type="ECO:0000256" key="4">
    <source>
        <dbReference type="ARBA" id="ARBA00011738"/>
    </source>
</evidence>
<evidence type="ECO:0000256" key="6">
    <source>
        <dbReference type="ARBA" id="ARBA00022679"/>
    </source>
</evidence>
<dbReference type="InterPro" id="IPR002020">
    <property type="entry name" value="Citrate_synthase"/>
</dbReference>
<dbReference type="Proteomes" id="UP000007754">
    <property type="component" value="Unplaced"/>
</dbReference>
<keyword evidence="6 9" id="KW-0808">Transferase</keyword>
<evidence type="ECO:0000256" key="2">
    <source>
        <dbReference type="ARBA" id="ARBA00004751"/>
    </source>
</evidence>
<dbReference type="AlphaFoldDB" id="A0A674H479"/>
<dbReference type="InterPro" id="IPR019810">
    <property type="entry name" value="Citrate_synthase_AS"/>
</dbReference>
<dbReference type="GeneTree" id="ENSGT00390000006813"/>
<dbReference type="Pfam" id="PF00285">
    <property type="entry name" value="Citrate_synt"/>
    <property type="match status" value="2"/>
</dbReference>
<evidence type="ECO:0000313" key="12">
    <source>
        <dbReference type="Proteomes" id="UP000007754"/>
    </source>
</evidence>
<feature type="region of interest" description="Disordered" evidence="10">
    <location>
        <begin position="1143"/>
        <end position="1166"/>
    </location>
</feature>
<accession>A0A674H479</accession>
<dbReference type="InParanoid" id="A0A674H479"/>
<dbReference type="GO" id="GO:0036440">
    <property type="term" value="F:citrate synthase activity"/>
    <property type="evidence" value="ECO:0007669"/>
    <property type="project" value="UniProtKB-EC"/>
</dbReference>
<dbReference type="GO" id="GO:0006099">
    <property type="term" value="P:tricarboxylic acid cycle"/>
    <property type="evidence" value="ECO:0007669"/>
    <property type="project" value="UniProtKB-KW"/>
</dbReference>
<comment type="similarity">
    <text evidence="3 9">Belongs to the citrate synthase family.</text>
</comment>
<dbReference type="InterPro" id="IPR036969">
    <property type="entry name" value="Citrate_synthase_sf"/>
</dbReference>
<evidence type="ECO:0000313" key="11">
    <source>
        <dbReference type="Ensembl" id="ENSTGUP00000030278.1"/>
    </source>
</evidence>
<dbReference type="OMA" id="CSQFLIY"/>
<feature type="region of interest" description="Disordered" evidence="10">
    <location>
        <begin position="950"/>
        <end position="986"/>
    </location>
</feature>
<reference evidence="11" key="2">
    <citation type="submission" date="2025-09" db="UniProtKB">
        <authorList>
            <consortium name="Ensembl"/>
        </authorList>
    </citation>
    <scope>IDENTIFICATION</scope>
</reference>
<dbReference type="GO" id="GO:0005975">
    <property type="term" value="P:carbohydrate metabolic process"/>
    <property type="evidence" value="ECO:0007669"/>
    <property type="project" value="TreeGrafter"/>
</dbReference>
<evidence type="ECO:0000256" key="1">
    <source>
        <dbReference type="ARBA" id="ARBA00004305"/>
    </source>
</evidence>
<dbReference type="Gene3D" id="1.10.230.10">
    <property type="entry name" value="Cytochrome P450-Terp, domain 2"/>
    <property type="match status" value="1"/>
</dbReference>
<evidence type="ECO:0000256" key="9">
    <source>
        <dbReference type="RuleBase" id="RU000441"/>
    </source>
</evidence>
<dbReference type="FunFam" id="1.10.580.10:FF:000001">
    <property type="entry name" value="Citrate synthase"/>
    <property type="match status" value="1"/>
</dbReference>
<dbReference type="PRINTS" id="PR00143">
    <property type="entry name" value="CITRTSNTHASE"/>
</dbReference>
<dbReference type="GO" id="GO:0005759">
    <property type="term" value="C:mitochondrial matrix"/>
    <property type="evidence" value="ECO:0007669"/>
    <property type="project" value="UniProtKB-SubCell"/>
</dbReference>
<dbReference type="PANTHER" id="PTHR11739:SF29">
    <property type="entry name" value="CITRATE SYNTHASE"/>
    <property type="match status" value="1"/>
</dbReference>
<feature type="compositionally biased region" description="Pro residues" evidence="10">
    <location>
        <begin position="958"/>
        <end position="973"/>
    </location>
</feature>
<feature type="compositionally biased region" description="Pro residues" evidence="10">
    <location>
        <begin position="1143"/>
        <end position="1159"/>
    </location>
</feature>
<sequence>MLITIAALRPALTLRTPGRRRSGPAPAPAPLPVPVPAPLPVPAPFSPGLSRPGTAMTLLAAGSRAAARLRGPKNAPCVLFAARHASAATNLKDVLATMIPKEQAKIKSFRQQHGSTAIGQITVDMVYGGMRGMKGLIYETSVLDPDEGIRFRGYSIPECQKKLPKAAGGEEPLPEGLFWLLVTGEIPTQEQVTWLSREWAKRAALPSHVVTMLDNFPTNLHPMSQLSAAVTALNSESKFARAYAEGIHRAKYWEFVYEDAMDLIAKLPCVAAKIYRNLYREGSGIGAIDPNLDWSHNFTNMLGYTDPQFIELMRLYLTIHSDHEGGNVSAHTSHLVGSALSDPYLAFAAAMNGLAGPLHGLANQVGTAPCPVRPSPCLSLCPSVRVLLSVYVPLPVCPHLLSLSPSPCPSVPLPMLLCPSPHPWISLPIPMSLCPSPRVPLPVSLFPCPSPNPHVPLSLSLSLCPSPSPHVPLPMSLSPCPSVPVPMSPCPSPRVPPPVSLSLCPCPSVPIPLPVSLHPSPHVPIPVSLSPCPSVPIPVSPSLCPSPRVPLPVSLSPSVPHAAIPQEVLLWLTDLQKELGKDVSDEKLRDFIWNTLNSGRVVPGYGHAVLRKTDPRYTCQREFALKHLPQDPLFKLVAQLYKIVPNVLLEQGKAKNPWPNVDAHSGVLLQVSPGCSEPLSLCPVRPFPWLSWSLSLCPFPCSHPSPCSVLPPVRVSLSLSVPCPVCPSPVLLLFLSLSLYCVPLPVLPVCPSPCVSLSLSVCPSPCLCVPLSVSLSLCSCVSLSLYCVPLPVLSLSLCPSPCSPACLCPCPSPCVSLSLCPFVPLSLFSSLCVPPSLPPSLPPSPSLFLSPYSSPLSLSPSIPLPLPLPMPGGLTAAPCPVPTLLPVPAVLRHEGDELLHGAVRGVAGAGRPVAAHLEPGAGIPAGAAQIHEHQGPDAARGLQIRLKKGRGRGTRLPPALPPPSGPLPHPPPWGGAGAALGSSPPQPHAQIPLPCWVWGAPVPPAHPSSSHCAHWEPPRLRWEPPQAPHIGSPPRLPTAGLGGLLGGTAPRDGLSPAPCPDPAGTRYTPPPPAAPPCLCDPPRPFPSLPPRLKPPGAGAGTPPRPHPAPRSSRALLYKQRQKCKINVFINKAPASPLPPEGMVPPPHPGVSACSPPPPELNEEQEAADPWEILFIGLAKPFPPRAALGTGSGGSGSPSPPPGGLRGGGGGETKAFPSLPPPR</sequence>
<dbReference type="Ensembl" id="ENSTGUT00000028459.1">
    <property type="protein sequence ID" value="ENSTGUP00000030278.1"/>
    <property type="gene ID" value="ENSTGUG00000021914.1"/>
</dbReference>
<protein>
    <recommendedName>
        <fullName evidence="9">Citrate synthase</fullName>
    </recommendedName>
</protein>
<comment type="function">
    <text evidence="7">Key enzyme of the Krebs tricarboxylic acid cycle which catalyzes the synthesis of citrate from acetyl coenzyme A and oxaloacetate.</text>
</comment>
<dbReference type="FunFam" id="1.10.230.10:FF:000001">
    <property type="entry name" value="Citrate synthase"/>
    <property type="match status" value="1"/>
</dbReference>
<feature type="region of interest" description="Disordered" evidence="10">
    <location>
        <begin position="1023"/>
        <end position="1112"/>
    </location>
</feature>
<comment type="catalytic activity">
    <reaction evidence="8">
        <text>oxaloacetate + acetyl-CoA + H2O = citrate + CoA + H(+)</text>
        <dbReference type="Rhea" id="RHEA:16845"/>
        <dbReference type="ChEBI" id="CHEBI:15377"/>
        <dbReference type="ChEBI" id="CHEBI:15378"/>
        <dbReference type="ChEBI" id="CHEBI:16452"/>
        <dbReference type="ChEBI" id="CHEBI:16947"/>
        <dbReference type="ChEBI" id="CHEBI:57287"/>
        <dbReference type="ChEBI" id="CHEBI:57288"/>
        <dbReference type="EC" id="2.3.3.1"/>
    </reaction>
</comment>
<feature type="compositionally biased region" description="Pro residues" evidence="10">
    <location>
        <begin position="1068"/>
        <end position="1093"/>
    </location>
</feature>
<evidence type="ECO:0000256" key="8">
    <source>
        <dbReference type="ARBA" id="ARBA00052478"/>
    </source>
</evidence>
<evidence type="ECO:0000256" key="7">
    <source>
        <dbReference type="ARBA" id="ARBA00045710"/>
    </source>
</evidence>
<comment type="pathway">
    <text evidence="2">Carbohydrate metabolism; tricarboxylic acid cycle; isocitrate from oxaloacetate: step 1/2.</text>
</comment>
<keyword evidence="5" id="KW-0816">Tricarboxylic acid cycle</keyword>
<dbReference type="InterPro" id="IPR016142">
    <property type="entry name" value="Citrate_synth-like_lrg_a-sub"/>
</dbReference>
<dbReference type="Gene3D" id="1.10.580.10">
    <property type="entry name" value="Citrate Synthase, domain 1"/>
    <property type="match status" value="1"/>
</dbReference>
<dbReference type="PROSITE" id="PS00480">
    <property type="entry name" value="CITRATE_SYNTHASE"/>
    <property type="match status" value="1"/>
</dbReference>
<dbReference type="InterPro" id="IPR016143">
    <property type="entry name" value="Citrate_synth-like_sm_a-sub"/>
</dbReference>
<comment type="subcellular location">
    <subcellularLocation>
        <location evidence="1">Mitochondrion matrix</location>
    </subcellularLocation>
</comment>
<evidence type="ECO:0000256" key="5">
    <source>
        <dbReference type="ARBA" id="ARBA00022532"/>
    </source>
</evidence>
<proteinExistence type="inferred from homology"/>
<evidence type="ECO:0000256" key="10">
    <source>
        <dbReference type="SAM" id="MobiDB-lite"/>
    </source>
</evidence>
<organism evidence="11 12">
    <name type="scientific">Taeniopygia guttata</name>
    <name type="common">Zebra finch</name>
    <name type="synonym">Poephila guttata</name>
    <dbReference type="NCBI Taxonomy" id="59729"/>
    <lineage>
        <taxon>Eukaryota</taxon>
        <taxon>Metazoa</taxon>
        <taxon>Chordata</taxon>
        <taxon>Craniata</taxon>
        <taxon>Vertebrata</taxon>
        <taxon>Euteleostomi</taxon>
        <taxon>Archelosauria</taxon>
        <taxon>Archosauria</taxon>
        <taxon>Dinosauria</taxon>
        <taxon>Saurischia</taxon>
        <taxon>Theropoda</taxon>
        <taxon>Coelurosauria</taxon>
        <taxon>Aves</taxon>
        <taxon>Neognathae</taxon>
        <taxon>Neoaves</taxon>
        <taxon>Telluraves</taxon>
        <taxon>Australaves</taxon>
        <taxon>Passeriformes</taxon>
        <taxon>Passeroidea</taxon>
        <taxon>Estrildidae</taxon>
        <taxon>Estrildinae</taxon>
        <taxon>Taeniopygia</taxon>
    </lineage>
</organism>
<evidence type="ECO:0000256" key="3">
    <source>
        <dbReference type="ARBA" id="ARBA00010566"/>
    </source>
</evidence>
<name>A0A674H479_TAEGU</name>
<feature type="region of interest" description="Disordered" evidence="10">
    <location>
        <begin position="1181"/>
        <end position="1222"/>
    </location>
</feature>